<feature type="compositionally biased region" description="Low complexity" evidence="6">
    <location>
        <begin position="446"/>
        <end position="463"/>
    </location>
</feature>
<dbReference type="GO" id="GO:0005654">
    <property type="term" value="C:nucleoplasm"/>
    <property type="evidence" value="ECO:0007669"/>
    <property type="project" value="UniProtKB-ARBA"/>
</dbReference>
<keyword evidence="5" id="KW-0539">Nucleus</keyword>
<evidence type="ECO:0000313" key="7">
    <source>
        <dbReference type="EMBL" id="WFD15488.1"/>
    </source>
</evidence>
<sequence length="522" mass="58180">MMPYEAVPAPPPNGMSSRVAFLHTEYHGSMDAKGDVRPGYYYHSIPVPVPDPPTYYSYHGPAHPPPPRSLPPLGMSESHEAYAGGAMHDMHVHPVSLPPLSRYPPESMDYVPMRNMMPHEMPPPPMPHDDGANGLMMPHEPRVAVGMMHEEPPPLARRMPTMPQPRSSSVRRMAMPPIPPPHMAEPPTSKRDRKRKEVLERLDRVHWDVLEHREPIYQDAYMGLTSTYHALMMRPSYVREYAMELADQTVWRERSLREASLYFAFMSDRSQHTYDTESTKAEDEARISKRNIRDKMLGVIEERKKRLKEERDSGEFAGDPIVESTQRPHSTRQLRNKDGSAGRTPARIGQLLDYDDVLANGYPRIAKAVAQLLGWTVADATTTITSAKADNDAHGMLLCKSASDGSSIRLPLYETFASQSSLLAGINLAASGKNGSKKKETASKLSSRTISSANSNAASTSASPDRSDEEDTVSATPLLSSGGGRLRWDTARCLSQLTPAKDLEVEADLIHIHQIGTKRRRR</sequence>
<keyword evidence="4" id="KW-0804">Transcription</keyword>
<accession>A0AAJ6CMA6</accession>
<dbReference type="Proteomes" id="UP001217582">
    <property type="component" value="Chromosome 3"/>
</dbReference>
<organism evidence="7 8">
    <name type="scientific">Malassezia arunalokei</name>
    <dbReference type="NCBI Taxonomy" id="1514897"/>
    <lineage>
        <taxon>Eukaryota</taxon>
        <taxon>Fungi</taxon>
        <taxon>Dikarya</taxon>
        <taxon>Basidiomycota</taxon>
        <taxon>Ustilaginomycotina</taxon>
        <taxon>Malasseziomycetes</taxon>
        <taxon>Malasseziales</taxon>
        <taxon>Malasseziaceae</taxon>
        <taxon>Malassezia</taxon>
    </lineage>
</organism>
<evidence type="ECO:0000256" key="1">
    <source>
        <dbReference type="ARBA" id="ARBA00004123"/>
    </source>
</evidence>
<evidence type="ECO:0008006" key="9">
    <source>
        <dbReference type="Google" id="ProtNLM"/>
    </source>
</evidence>
<reference evidence="7 8" key="1">
    <citation type="submission" date="2023-03" db="EMBL/GenBank/DDBJ databases">
        <title>Mating type loci evolution in Malassezia.</title>
        <authorList>
            <person name="Coelho M.A."/>
        </authorList>
    </citation>
    <scope>NUCLEOTIDE SEQUENCE [LARGE SCALE GENOMIC DNA]</scope>
    <source>
        <strain evidence="7 8">CBS 13387</strain>
    </source>
</reference>
<evidence type="ECO:0000256" key="2">
    <source>
        <dbReference type="ARBA" id="ARBA00022491"/>
    </source>
</evidence>
<evidence type="ECO:0000256" key="6">
    <source>
        <dbReference type="SAM" id="MobiDB-lite"/>
    </source>
</evidence>
<evidence type="ECO:0000313" key="8">
    <source>
        <dbReference type="Proteomes" id="UP001217582"/>
    </source>
</evidence>
<comment type="subcellular location">
    <subcellularLocation>
        <location evidence="1">Nucleus</location>
    </subcellularLocation>
</comment>
<evidence type="ECO:0000256" key="5">
    <source>
        <dbReference type="ARBA" id="ARBA00023242"/>
    </source>
</evidence>
<dbReference type="GO" id="GO:0010468">
    <property type="term" value="P:regulation of gene expression"/>
    <property type="evidence" value="ECO:0007669"/>
    <property type="project" value="UniProtKB-ARBA"/>
</dbReference>
<dbReference type="AlphaFoldDB" id="A0AAJ6CMA6"/>
<dbReference type="SMART" id="SM01401">
    <property type="entry name" value="Sds3"/>
    <property type="match status" value="1"/>
</dbReference>
<feature type="region of interest" description="Disordered" evidence="6">
    <location>
        <begin position="432"/>
        <end position="479"/>
    </location>
</feature>
<gene>
    <name evidence="7" type="ORF">MARU1_001506</name>
</gene>
<proteinExistence type="predicted"/>
<keyword evidence="2" id="KW-0678">Repressor</keyword>
<evidence type="ECO:0000256" key="4">
    <source>
        <dbReference type="ARBA" id="ARBA00023163"/>
    </source>
</evidence>
<keyword evidence="8" id="KW-1185">Reference proteome</keyword>
<protein>
    <recommendedName>
        <fullName evidence="9">Sds3-like protein</fullName>
    </recommendedName>
</protein>
<keyword evidence="3" id="KW-0805">Transcription regulation</keyword>
<dbReference type="InterPro" id="IPR013907">
    <property type="entry name" value="Sds3"/>
</dbReference>
<feature type="region of interest" description="Disordered" evidence="6">
    <location>
        <begin position="152"/>
        <end position="194"/>
    </location>
</feature>
<evidence type="ECO:0000256" key="3">
    <source>
        <dbReference type="ARBA" id="ARBA00023015"/>
    </source>
</evidence>
<dbReference type="EMBL" id="CP119918">
    <property type="protein sequence ID" value="WFD15488.1"/>
    <property type="molecule type" value="Genomic_DNA"/>
</dbReference>
<feature type="region of interest" description="Disordered" evidence="6">
    <location>
        <begin position="308"/>
        <end position="343"/>
    </location>
</feature>
<name>A0AAJ6CMA6_9BASI</name>